<dbReference type="EMBL" id="JAVDYC010000001">
    <property type="protein sequence ID" value="MDR7325913.1"/>
    <property type="molecule type" value="Genomic_DNA"/>
</dbReference>
<comment type="caution">
    <text evidence="2">The sequence shown here is derived from an EMBL/GenBank/DDBJ whole genome shotgun (WGS) entry which is preliminary data.</text>
</comment>
<dbReference type="CDD" id="cd00093">
    <property type="entry name" value="HTH_XRE"/>
    <property type="match status" value="1"/>
</dbReference>
<dbReference type="SUPFAM" id="SSF47413">
    <property type="entry name" value="lambda repressor-like DNA-binding domains"/>
    <property type="match status" value="1"/>
</dbReference>
<dbReference type="InterPro" id="IPR010982">
    <property type="entry name" value="Lambda_DNA-bd_dom_sf"/>
</dbReference>
<dbReference type="PROSITE" id="PS50943">
    <property type="entry name" value="HTH_CROC1"/>
    <property type="match status" value="1"/>
</dbReference>
<evidence type="ECO:0000259" key="1">
    <source>
        <dbReference type="PROSITE" id="PS50943"/>
    </source>
</evidence>
<evidence type="ECO:0000313" key="3">
    <source>
        <dbReference type="Proteomes" id="UP001183629"/>
    </source>
</evidence>
<dbReference type="GO" id="GO:0003677">
    <property type="term" value="F:DNA binding"/>
    <property type="evidence" value="ECO:0007669"/>
    <property type="project" value="InterPro"/>
</dbReference>
<dbReference type="RefSeq" id="WP_310421009.1">
    <property type="nucleotide sequence ID" value="NZ_JAVDYC010000001.1"/>
</dbReference>
<name>A0AAE3ZXG3_9ACTN</name>
<dbReference type="PANTHER" id="PTHR35010:SF2">
    <property type="entry name" value="BLL4672 PROTEIN"/>
    <property type="match status" value="1"/>
</dbReference>
<protein>
    <submittedName>
        <fullName evidence="2">Transcriptional regulator with XRE-family HTH domain</fullName>
    </submittedName>
</protein>
<dbReference type="InterPro" id="IPR041413">
    <property type="entry name" value="MLTR_LBD"/>
</dbReference>
<proteinExistence type="predicted"/>
<sequence>MWRDDDFGTALRTLRHRLTPGEAGVPASLPAVRRVPGLRRDELAGLAGVSEEHLKRLEQGRRRPSPGVVDALARALRLGADEHARLRALAGFAAAPEPDGLVPRQVTETARRMLDRLTEVAVCICDATWTVLAANKLWHTDVCTIPDTPGRGRNVVWRAFTEAGPSVFQVPERLAGFRATVVAELRDAAHRYPADTELTSMVTDLRALSPDFALLWDAPPVPGGHADRLRVPSPVRGDLYLDLDVLTLNPGDLRVAVYSAG</sequence>
<evidence type="ECO:0000313" key="2">
    <source>
        <dbReference type="EMBL" id="MDR7325913.1"/>
    </source>
</evidence>
<organism evidence="2 3">
    <name type="scientific">Catenuloplanes niger</name>
    <dbReference type="NCBI Taxonomy" id="587534"/>
    <lineage>
        <taxon>Bacteria</taxon>
        <taxon>Bacillati</taxon>
        <taxon>Actinomycetota</taxon>
        <taxon>Actinomycetes</taxon>
        <taxon>Micromonosporales</taxon>
        <taxon>Micromonosporaceae</taxon>
        <taxon>Catenuloplanes</taxon>
    </lineage>
</organism>
<feature type="domain" description="HTH cro/C1-type" evidence="1">
    <location>
        <begin position="37"/>
        <end position="83"/>
    </location>
</feature>
<gene>
    <name evidence="2" type="ORF">J2S44_006163</name>
</gene>
<dbReference type="Gene3D" id="3.30.450.180">
    <property type="match status" value="1"/>
</dbReference>
<dbReference type="Pfam" id="PF17765">
    <property type="entry name" value="MLTR_LBD"/>
    <property type="match status" value="1"/>
</dbReference>
<dbReference type="Proteomes" id="UP001183629">
    <property type="component" value="Unassembled WGS sequence"/>
</dbReference>
<dbReference type="PANTHER" id="PTHR35010">
    <property type="entry name" value="BLL4672 PROTEIN-RELATED"/>
    <property type="match status" value="1"/>
</dbReference>
<accession>A0AAE3ZXG3</accession>
<dbReference type="InterPro" id="IPR001387">
    <property type="entry name" value="Cro/C1-type_HTH"/>
</dbReference>
<dbReference type="Gene3D" id="1.10.260.40">
    <property type="entry name" value="lambda repressor-like DNA-binding domains"/>
    <property type="match status" value="1"/>
</dbReference>
<keyword evidence="3" id="KW-1185">Reference proteome</keyword>
<reference evidence="2 3" key="1">
    <citation type="submission" date="2023-07" db="EMBL/GenBank/DDBJ databases">
        <title>Sequencing the genomes of 1000 actinobacteria strains.</title>
        <authorList>
            <person name="Klenk H.-P."/>
        </authorList>
    </citation>
    <scope>NUCLEOTIDE SEQUENCE [LARGE SCALE GENOMIC DNA]</scope>
    <source>
        <strain evidence="2 3">DSM 44711</strain>
    </source>
</reference>
<dbReference type="Pfam" id="PF13560">
    <property type="entry name" value="HTH_31"/>
    <property type="match status" value="1"/>
</dbReference>
<dbReference type="AlphaFoldDB" id="A0AAE3ZXG3"/>
<dbReference type="SMART" id="SM00530">
    <property type="entry name" value="HTH_XRE"/>
    <property type="match status" value="1"/>
</dbReference>